<accession>A0A444WZZ7</accession>
<dbReference type="AlphaFoldDB" id="A0A444WZZ7"/>
<evidence type="ECO:0000313" key="3">
    <source>
        <dbReference type="EMBL" id="RYQ82985.1"/>
    </source>
</evidence>
<evidence type="ECO:0000256" key="2">
    <source>
        <dbReference type="SAM" id="Phobius"/>
    </source>
</evidence>
<feature type="transmembrane region" description="Helical" evidence="2">
    <location>
        <begin position="80"/>
        <end position="103"/>
    </location>
</feature>
<organism evidence="3 4">
    <name type="scientific">Arachis hypogaea</name>
    <name type="common">Peanut</name>
    <dbReference type="NCBI Taxonomy" id="3818"/>
    <lineage>
        <taxon>Eukaryota</taxon>
        <taxon>Viridiplantae</taxon>
        <taxon>Streptophyta</taxon>
        <taxon>Embryophyta</taxon>
        <taxon>Tracheophyta</taxon>
        <taxon>Spermatophyta</taxon>
        <taxon>Magnoliopsida</taxon>
        <taxon>eudicotyledons</taxon>
        <taxon>Gunneridae</taxon>
        <taxon>Pentapetalae</taxon>
        <taxon>rosids</taxon>
        <taxon>fabids</taxon>
        <taxon>Fabales</taxon>
        <taxon>Fabaceae</taxon>
        <taxon>Papilionoideae</taxon>
        <taxon>50 kb inversion clade</taxon>
        <taxon>dalbergioids sensu lato</taxon>
        <taxon>Dalbergieae</taxon>
        <taxon>Pterocarpus clade</taxon>
        <taxon>Arachis</taxon>
    </lineage>
</organism>
<evidence type="ECO:0000313" key="4">
    <source>
        <dbReference type="Proteomes" id="UP000289738"/>
    </source>
</evidence>
<keyword evidence="2" id="KW-0472">Membrane</keyword>
<gene>
    <name evidence="3" type="ORF">Ahy_B10g101595</name>
</gene>
<keyword evidence="2" id="KW-0812">Transmembrane</keyword>
<name>A0A444WZZ7_ARAHY</name>
<dbReference type="EMBL" id="SDMP01000020">
    <property type="protein sequence ID" value="RYQ82985.1"/>
    <property type="molecule type" value="Genomic_DNA"/>
</dbReference>
<reference evidence="3 4" key="1">
    <citation type="submission" date="2019-01" db="EMBL/GenBank/DDBJ databases">
        <title>Sequencing of cultivated peanut Arachis hypogaea provides insights into genome evolution and oil improvement.</title>
        <authorList>
            <person name="Chen X."/>
        </authorList>
    </citation>
    <scope>NUCLEOTIDE SEQUENCE [LARGE SCALE GENOMIC DNA]</scope>
    <source>
        <strain evidence="4">cv. Fuhuasheng</strain>
        <tissue evidence="3">Leaves</tissue>
    </source>
</reference>
<feature type="compositionally biased region" description="Acidic residues" evidence="1">
    <location>
        <begin position="18"/>
        <end position="29"/>
    </location>
</feature>
<dbReference type="PANTHER" id="PTHR48476:SF1">
    <property type="entry name" value="SHORT-CHAIN DEHYDROGENASE TIC 32, CHLOROPLASTIC-LIKE"/>
    <property type="match status" value="1"/>
</dbReference>
<comment type="caution">
    <text evidence="3">The sequence shown here is derived from an EMBL/GenBank/DDBJ whole genome shotgun (WGS) entry which is preliminary data.</text>
</comment>
<dbReference type="SUPFAM" id="SSF51735">
    <property type="entry name" value="NAD(P)-binding Rossmann-fold domains"/>
    <property type="match status" value="1"/>
</dbReference>
<dbReference type="Gene3D" id="3.40.50.720">
    <property type="entry name" value="NAD(P)-binding Rossmann-like Domain"/>
    <property type="match status" value="1"/>
</dbReference>
<dbReference type="Proteomes" id="UP000289738">
    <property type="component" value="Chromosome B10"/>
</dbReference>
<keyword evidence="4" id="KW-1185">Reference proteome</keyword>
<dbReference type="InterPro" id="IPR036291">
    <property type="entry name" value="NAD(P)-bd_dom_sf"/>
</dbReference>
<dbReference type="STRING" id="3818.A0A444WZZ7"/>
<sequence>MEMEMRRERRRRKGGNGGEEEEDKEEEEEDVKRGASSEIRAETARVLAKRGVRVVIAAKELKKAKDVIENIRKETSNAKVFLLEIDFSSFAFIHRFCFGFLALKLSLSPY</sequence>
<feature type="region of interest" description="Disordered" evidence="1">
    <location>
        <begin position="1"/>
        <end position="38"/>
    </location>
</feature>
<protein>
    <submittedName>
        <fullName evidence="3">Uncharacterized protein</fullName>
    </submittedName>
</protein>
<proteinExistence type="predicted"/>
<keyword evidence="2" id="KW-1133">Transmembrane helix</keyword>
<dbReference type="InterPro" id="IPR055280">
    <property type="entry name" value="TIC32"/>
</dbReference>
<dbReference type="PANTHER" id="PTHR48476">
    <property type="entry name" value="SHORT-CHAIN DEHYDROGENASE TIC 32, CHLOROPLASTIC-LIKE"/>
    <property type="match status" value="1"/>
</dbReference>
<evidence type="ECO:0000256" key="1">
    <source>
        <dbReference type="SAM" id="MobiDB-lite"/>
    </source>
</evidence>